<dbReference type="EMBL" id="JAVRRL010000054">
    <property type="protein sequence ID" value="KAK5110065.1"/>
    <property type="molecule type" value="Genomic_DNA"/>
</dbReference>
<dbReference type="PANTHER" id="PTHR44013">
    <property type="entry name" value="ZINC-TYPE ALCOHOL DEHYDROGENASE-LIKE PROTEIN C16A3.02C"/>
    <property type="match status" value="1"/>
</dbReference>
<dbReference type="InterPro" id="IPR020843">
    <property type="entry name" value="ER"/>
</dbReference>
<dbReference type="Pfam" id="PF08240">
    <property type="entry name" value="ADH_N"/>
    <property type="match status" value="1"/>
</dbReference>
<dbReference type="PANTHER" id="PTHR44013:SF1">
    <property type="entry name" value="ZINC-TYPE ALCOHOL DEHYDROGENASE-LIKE PROTEIN C16A3.02C"/>
    <property type="match status" value="1"/>
</dbReference>
<evidence type="ECO:0000259" key="1">
    <source>
        <dbReference type="SMART" id="SM00829"/>
    </source>
</evidence>
<organism evidence="2 3">
    <name type="scientific">Meristemomyces frigidus</name>
    <dbReference type="NCBI Taxonomy" id="1508187"/>
    <lineage>
        <taxon>Eukaryota</taxon>
        <taxon>Fungi</taxon>
        <taxon>Dikarya</taxon>
        <taxon>Ascomycota</taxon>
        <taxon>Pezizomycotina</taxon>
        <taxon>Dothideomycetes</taxon>
        <taxon>Dothideomycetidae</taxon>
        <taxon>Mycosphaerellales</taxon>
        <taxon>Teratosphaeriaceae</taxon>
        <taxon>Meristemomyces</taxon>
    </lineage>
</organism>
<dbReference type="InterPro" id="IPR036291">
    <property type="entry name" value="NAD(P)-bd_dom_sf"/>
</dbReference>
<dbReference type="InterPro" id="IPR013154">
    <property type="entry name" value="ADH-like_N"/>
</dbReference>
<comment type="caution">
    <text evidence="2">The sequence shown here is derived from an EMBL/GenBank/DDBJ whole genome shotgun (WGS) entry which is preliminary data.</text>
</comment>
<dbReference type="Pfam" id="PF13602">
    <property type="entry name" value="ADH_zinc_N_2"/>
    <property type="match status" value="1"/>
</dbReference>
<dbReference type="GO" id="GO:0016491">
    <property type="term" value="F:oxidoreductase activity"/>
    <property type="evidence" value="ECO:0007669"/>
    <property type="project" value="InterPro"/>
</dbReference>
<reference evidence="2" key="1">
    <citation type="submission" date="2023-08" db="EMBL/GenBank/DDBJ databases">
        <title>Black Yeasts Isolated from many extreme environments.</title>
        <authorList>
            <person name="Coleine C."/>
            <person name="Stajich J.E."/>
            <person name="Selbmann L."/>
        </authorList>
    </citation>
    <scope>NUCLEOTIDE SEQUENCE</scope>
    <source>
        <strain evidence="2">CCFEE 5401</strain>
    </source>
</reference>
<dbReference type="CDD" id="cd08267">
    <property type="entry name" value="MDR1"/>
    <property type="match status" value="1"/>
</dbReference>
<gene>
    <name evidence="2" type="ORF">LTR62_006309</name>
</gene>
<dbReference type="Gene3D" id="3.90.180.10">
    <property type="entry name" value="Medium-chain alcohol dehydrogenases, catalytic domain"/>
    <property type="match status" value="1"/>
</dbReference>
<dbReference type="SMART" id="SM00829">
    <property type="entry name" value="PKS_ER"/>
    <property type="match status" value="1"/>
</dbReference>
<dbReference type="AlphaFoldDB" id="A0AAN7YEN2"/>
<protein>
    <recommendedName>
        <fullName evidence="1">Enoyl reductase (ER) domain-containing protein</fullName>
    </recommendedName>
</protein>
<dbReference type="Proteomes" id="UP001310890">
    <property type="component" value="Unassembled WGS sequence"/>
</dbReference>
<feature type="domain" description="Enoyl reductase (ER)" evidence="1">
    <location>
        <begin position="22"/>
        <end position="335"/>
    </location>
</feature>
<dbReference type="Gene3D" id="3.40.50.720">
    <property type="entry name" value="NAD(P)-binding Rossmann-like Domain"/>
    <property type="match status" value="1"/>
</dbReference>
<dbReference type="SUPFAM" id="SSF50129">
    <property type="entry name" value="GroES-like"/>
    <property type="match status" value="1"/>
</dbReference>
<name>A0AAN7YEN2_9PEZI</name>
<dbReference type="SUPFAM" id="SSF51735">
    <property type="entry name" value="NAD(P)-binding Rossmann-fold domains"/>
    <property type="match status" value="1"/>
</dbReference>
<dbReference type="InterPro" id="IPR011032">
    <property type="entry name" value="GroES-like_sf"/>
</dbReference>
<evidence type="ECO:0000313" key="2">
    <source>
        <dbReference type="EMBL" id="KAK5110065.1"/>
    </source>
</evidence>
<evidence type="ECO:0000313" key="3">
    <source>
        <dbReference type="Proteomes" id="UP001310890"/>
    </source>
</evidence>
<dbReference type="InterPro" id="IPR052733">
    <property type="entry name" value="Chloroplast_QOR"/>
</dbReference>
<proteinExistence type="predicted"/>
<accession>A0AAN7YEN2</accession>
<sequence>MTTPPTLPATMRAWQYNTTSNGLEQNLQLNTVPLLQPEPNQHLVKVAYAAINPVDYKPAEIGFISRFLISKPATPGLDIAGKIVVPATGSGLQAGDLVFGCTGQSIFAGGSLREYALVSNSKSIVLAPEGMSLKDVSTVGVAGVTALQSLKPFVKAGDRVVVNGGSGGVGIYAIQIAKALGCSVTATCSSANVDLCLSLGADHVVDYRKQDVVEALQKSGPYDHVVDNVGADWSLYWRAPLYTTARAQYAFVGASPSFGLVGNVLRASLPSFLGGGQRKLNIITSVSLEKDLIQVADYMQAGQVKVVHDSEYSFEHVREAIQKQKTGRARGKIVIEVDGGP</sequence>